<evidence type="ECO:0000256" key="1">
    <source>
        <dbReference type="SAM" id="Phobius"/>
    </source>
</evidence>
<keyword evidence="1" id="KW-1133">Transmembrane helix</keyword>
<accession>A0A0P7Z030</accession>
<feature type="transmembrane region" description="Helical" evidence="1">
    <location>
        <begin position="111"/>
        <end position="131"/>
    </location>
</feature>
<feature type="transmembrane region" description="Helical" evidence="1">
    <location>
        <begin position="53"/>
        <end position="73"/>
    </location>
</feature>
<gene>
    <name evidence="2" type="ORF">HLUCCA11_07190</name>
</gene>
<dbReference type="Proteomes" id="UP000050465">
    <property type="component" value="Unassembled WGS sequence"/>
</dbReference>
<dbReference type="AlphaFoldDB" id="A0A0P7Z030"/>
<evidence type="ECO:0000313" key="2">
    <source>
        <dbReference type="EMBL" id="KPQ36312.1"/>
    </source>
</evidence>
<comment type="caution">
    <text evidence="2">The sequence shown here is derived from an EMBL/GenBank/DDBJ whole genome shotgun (WGS) entry which is preliminary data.</text>
</comment>
<dbReference type="EMBL" id="LJZR01000007">
    <property type="protein sequence ID" value="KPQ36312.1"/>
    <property type="molecule type" value="Genomic_DNA"/>
</dbReference>
<reference evidence="2 3" key="1">
    <citation type="submission" date="2015-09" db="EMBL/GenBank/DDBJ databases">
        <title>Identification and resolution of microdiversity through metagenomic sequencing of parallel consortia.</title>
        <authorList>
            <person name="Nelson W.C."/>
            <person name="Romine M.F."/>
            <person name="Lindemann S.R."/>
        </authorList>
    </citation>
    <scope>NUCLEOTIDE SEQUENCE [LARGE SCALE GENOMIC DNA]</scope>
    <source>
        <strain evidence="2">Ana</strain>
    </source>
</reference>
<keyword evidence="1" id="KW-0812">Transmembrane</keyword>
<evidence type="ECO:0000313" key="3">
    <source>
        <dbReference type="Proteomes" id="UP000050465"/>
    </source>
</evidence>
<organism evidence="2 3">
    <name type="scientific">Phormidesmis priestleyi Ana</name>
    <dbReference type="NCBI Taxonomy" id="1666911"/>
    <lineage>
        <taxon>Bacteria</taxon>
        <taxon>Bacillati</taxon>
        <taxon>Cyanobacteriota</taxon>
        <taxon>Cyanophyceae</taxon>
        <taxon>Leptolyngbyales</taxon>
        <taxon>Leptolyngbyaceae</taxon>
        <taxon>Phormidesmis</taxon>
    </lineage>
</organism>
<feature type="transmembrane region" description="Helical" evidence="1">
    <location>
        <begin position="85"/>
        <end position="105"/>
    </location>
</feature>
<protein>
    <recommendedName>
        <fullName evidence="4">Peptide chain release factor 1</fullName>
    </recommendedName>
</protein>
<evidence type="ECO:0008006" key="4">
    <source>
        <dbReference type="Google" id="ProtNLM"/>
    </source>
</evidence>
<name>A0A0P7Z030_9CYAN</name>
<keyword evidence="1" id="KW-0472">Membrane</keyword>
<proteinExistence type="predicted"/>
<sequence length="137" mass="15068">MHNPFRSLKYLPWPLLLLSAGLTVLVATAIDILLRVAVSMLPVLAGLLLSSPLIPMILTIAVPFGVGALAIFLTRQFFHQIPLRADTIWALVGCVSLILLGKNWLPMIPALFLRGFGLTTILMVAVGCFTASRRYWR</sequence>